<evidence type="ECO:0000313" key="7">
    <source>
        <dbReference type="Proteomes" id="UP000182444"/>
    </source>
</evidence>
<keyword evidence="4" id="KW-0378">Hydrolase</keyword>
<evidence type="ECO:0000313" key="6">
    <source>
        <dbReference type="EMBL" id="AOW03399.1"/>
    </source>
</evidence>
<dbReference type="InterPro" id="IPR023631">
    <property type="entry name" value="Amidase_dom"/>
</dbReference>
<dbReference type="SUPFAM" id="SSF75304">
    <property type="entry name" value="Amidase signature (AS) enzymes"/>
    <property type="match status" value="1"/>
</dbReference>
<reference evidence="6 7" key="1">
    <citation type="journal article" date="2016" name="PLoS ONE">
        <title>Sequence Assembly of Yarrowia lipolytica Strain W29/CLIB89 Shows Transposable Element Diversity.</title>
        <authorList>
            <person name="Magnan C."/>
            <person name="Yu J."/>
            <person name="Chang I."/>
            <person name="Jahn E."/>
            <person name="Kanomata Y."/>
            <person name="Wu J."/>
            <person name="Zeller M."/>
            <person name="Oakes M."/>
            <person name="Baldi P."/>
            <person name="Sandmeyer S."/>
        </authorList>
    </citation>
    <scope>NUCLEOTIDE SEQUENCE [LARGE SCALE GENOMIC DNA]</scope>
    <source>
        <strain evidence="7">CLIB89(W29)</strain>
    </source>
</reference>
<dbReference type="GO" id="GO:0004040">
    <property type="term" value="F:amidase activity"/>
    <property type="evidence" value="ECO:0007669"/>
    <property type="project" value="UniProtKB-EC"/>
</dbReference>
<evidence type="ECO:0000256" key="3">
    <source>
        <dbReference type="ARBA" id="ARBA00012922"/>
    </source>
</evidence>
<dbReference type="eggNOG" id="KOG1212">
    <property type="taxonomic scope" value="Eukaryota"/>
</dbReference>
<dbReference type="OMA" id="NTITEVW"/>
<dbReference type="InterPro" id="IPR036928">
    <property type="entry name" value="AS_sf"/>
</dbReference>
<evidence type="ECO:0000259" key="5">
    <source>
        <dbReference type="Pfam" id="PF01425"/>
    </source>
</evidence>
<dbReference type="Proteomes" id="UP000182444">
    <property type="component" value="Chromosome 1D"/>
</dbReference>
<feature type="domain" description="Amidase" evidence="5">
    <location>
        <begin position="145"/>
        <end position="465"/>
    </location>
</feature>
<dbReference type="RefSeq" id="XP_068138658.1">
    <property type="nucleotide sequence ID" value="XM_068282557.1"/>
</dbReference>
<dbReference type="VEuPathDB" id="FungiDB:YALI1_D00929g"/>
<dbReference type="PANTHER" id="PTHR46072">
    <property type="entry name" value="AMIDASE-RELATED-RELATED"/>
    <property type="match status" value="1"/>
</dbReference>
<sequence>MSTEITHTSSTLKMVLTFEKSREKFLQIRDGSIAELDKLFPPPKDSQHHDKPTKLPKNSIPVFQQMMAPSDAIIVNTDPVELLDQLAHAKVSAVTVAGAFLRAAVIAQTLTNCLTELLPREALETAKKLDEHLEATGKTVGPLHGGSSSGEGALIGLGASHLGLGTDIGGSIRGPAACSGIYGLRPSTGRVPIAGCDHPMHGSDSINGCIGPMTPSPKLLDLFMQVMSDAETWRYDPVTERSVWSPSTFKKKKLRVGYYSDDGYVTPHPPVTRAIEEYVSKIEKSNFDVEVELVPFTPFNAADNWRIITTLYFTDGGKWLKDELNCVGEPLTDRIEMIALKNPNCRRLNIEELWHAHDERDGFKWNLRQEWNKAGIDMLIAPSLPGAAFKFGTSNYWGYTSYWNLVDYASVSVPFSTVKASDKPAENFKPRNKLDAEWQAHYSPEIYEGAPLSIQLIAPRMHDEVIVEALKMFSDIQ</sequence>
<dbReference type="AlphaFoldDB" id="A0A1D8NCP1"/>
<dbReference type="Gene3D" id="3.90.1300.10">
    <property type="entry name" value="Amidase signature (AS) domain"/>
    <property type="match status" value="2"/>
</dbReference>
<dbReference type="GeneID" id="2910408"/>
<dbReference type="EMBL" id="CP017556">
    <property type="protein sequence ID" value="AOW03399.1"/>
    <property type="molecule type" value="Genomic_DNA"/>
</dbReference>
<gene>
    <name evidence="6" type="ORF">YALI1_D00929g</name>
</gene>
<comment type="similarity">
    <text evidence="2">Belongs to the amidase family.</text>
</comment>
<dbReference type="PROSITE" id="PS00571">
    <property type="entry name" value="AMIDASES"/>
    <property type="match status" value="1"/>
</dbReference>
<comment type="catalytic activity">
    <reaction evidence="1">
        <text>a monocarboxylic acid amide + H2O = a monocarboxylate + NH4(+)</text>
        <dbReference type="Rhea" id="RHEA:12020"/>
        <dbReference type="ChEBI" id="CHEBI:15377"/>
        <dbReference type="ChEBI" id="CHEBI:28938"/>
        <dbReference type="ChEBI" id="CHEBI:35757"/>
        <dbReference type="ChEBI" id="CHEBI:83628"/>
        <dbReference type="EC" id="3.5.1.4"/>
    </reaction>
</comment>
<evidence type="ECO:0000256" key="1">
    <source>
        <dbReference type="ARBA" id="ARBA00001311"/>
    </source>
</evidence>
<dbReference type="InterPro" id="IPR020556">
    <property type="entry name" value="Amidase_CS"/>
</dbReference>
<dbReference type="EC" id="3.5.1.4" evidence="3"/>
<evidence type="ECO:0000256" key="4">
    <source>
        <dbReference type="ARBA" id="ARBA00022801"/>
    </source>
</evidence>
<organism evidence="6 7">
    <name type="scientific">Yarrowia lipolytica</name>
    <name type="common">Candida lipolytica</name>
    <dbReference type="NCBI Taxonomy" id="4952"/>
    <lineage>
        <taxon>Eukaryota</taxon>
        <taxon>Fungi</taxon>
        <taxon>Dikarya</taxon>
        <taxon>Ascomycota</taxon>
        <taxon>Saccharomycotina</taxon>
        <taxon>Dipodascomycetes</taxon>
        <taxon>Dipodascales</taxon>
        <taxon>Dipodascales incertae sedis</taxon>
        <taxon>Yarrowia</taxon>
    </lineage>
</organism>
<protein>
    <recommendedName>
        <fullName evidence="3">amidase</fullName>
        <ecNumber evidence="3">3.5.1.4</ecNumber>
    </recommendedName>
</protein>
<dbReference type="PANTHER" id="PTHR46072:SF4">
    <property type="entry name" value="AMIDASE C550.07-RELATED"/>
    <property type="match status" value="1"/>
</dbReference>
<name>A0A1D8NCP1_YARLL</name>
<proteinExistence type="inferred from homology"/>
<dbReference type="Pfam" id="PF01425">
    <property type="entry name" value="Amidase"/>
    <property type="match status" value="1"/>
</dbReference>
<evidence type="ECO:0000256" key="2">
    <source>
        <dbReference type="ARBA" id="ARBA00009199"/>
    </source>
</evidence>
<dbReference type="VEuPathDB" id="FungiDB:YALI0_D00869g"/>
<accession>A0A1D8NCP1</accession>